<reference evidence="3" key="2">
    <citation type="submission" date="2023-05" db="EMBL/GenBank/DDBJ databases">
        <authorList>
            <person name="Schelkunov M.I."/>
        </authorList>
    </citation>
    <scope>NUCLEOTIDE SEQUENCE</scope>
    <source>
        <strain evidence="3">Hsosn_3</strain>
        <tissue evidence="3">Leaf</tissue>
    </source>
</reference>
<dbReference type="Proteomes" id="UP001237642">
    <property type="component" value="Unassembled WGS sequence"/>
</dbReference>
<evidence type="ECO:0000313" key="3">
    <source>
        <dbReference type="EMBL" id="KAK1402001.1"/>
    </source>
</evidence>
<keyword evidence="4" id="KW-1185">Reference proteome</keyword>
<proteinExistence type="predicted"/>
<evidence type="ECO:0000313" key="4">
    <source>
        <dbReference type="Proteomes" id="UP001237642"/>
    </source>
</evidence>
<gene>
    <name evidence="3" type="ORF">POM88_001606</name>
</gene>
<dbReference type="Pfam" id="PF00931">
    <property type="entry name" value="NB-ARC"/>
    <property type="match status" value="1"/>
</dbReference>
<reference evidence="3" key="1">
    <citation type="submission" date="2023-02" db="EMBL/GenBank/DDBJ databases">
        <title>Genome of toxic invasive species Heracleum sosnowskyi carries increased number of genes despite the absence of recent whole-genome duplications.</title>
        <authorList>
            <person name="Schelkunov M."/>
            <person name="Shtratnikova V."/>
            <person name="Makarenko M."/>
            <person name="Klepikova A."/>
            <person name="Omelchenko D."/>
            <person name="Novikova G."/>
            <person name="Obukhova E."/>
            <person name="Bogdanov V."/>
            <person name="Penin A."/>
            <person name="Logacheva M."/>
        </authorList>
    </citation>
    <scope>NUCLEOTIDE SEQUENCE</scope>
    <source>
        <strain evidence="3">Hsosn_3</strain>
        <tissue evidence="3">Leaf</tissue>
    </source>
</reference>
<comment type="caution">
    <text evidence="3">The sequence shown here is derived from an EMBL/GenBank/DDBJ whole genome shotgun (WGS) entry which is preliminary data.</text>
</comment>
<sequence length="124" mass="14291">MVYNRDVEINMFPKRMWVTVSDDFDYTKILNQMVVSLTSKPCMLESTEGLINSLKMNLKGETFLLVLDDVWNEKPDVWDNLRNSLLAVDGARGSKILVTTRNQEVIDAIRCSVSHRVEKNIRGR</sequence>
<dbReference type="EMBL" id="JAUIZM010000001">
    <property type="protein sequence ID" value="KAK1402001.1"/>
    <property type="molecule type" value="Genomic_DNA"/>
</dbReference>
<dbReference type="InterPro" id="IPR027417">
    <property type="entry name" value="P-loop_NTPase"/>
</dbReference>
<dbReference type="PANTHER" id="PTHR36766">
    <property type="entry name" value="PLANT BROAD-SPECTRUM MILDEW RESISTANCE PROTEIN RPW8"/>
    <property type="match status" value="1"/>
</dbReference>
<evidence type="ECO:0000256" key="1">
    <source>
        <dbReference type="ARBA" id="ARBA00022821"/>
    </source>
</evidence>
<dbReference type="InterPro" id="IPR002182">
    <property type="entry name" value="NB-ARC"/>
</dbReference>
<organism evidence="3 4">
    <name type="scientific">Heracleum sosnowskyi</name>
    <dbReference type="NCBI Taxonomy" id="360622"/>
    <lineage>
        <taxon>Eukaryota</taxon>
        <taxon>Viridiplantae</taxon>
        <taxon>Streptophyta</taxon>
        <taxon>Embryophyta</taxon>
        <taxon>Tracheophyta</taxon>
        <taxon>Spermatophyta</taxon>
        <taxon>Magnoliopsida</taxon>
        <taxon>eudicotyledons</taxon>
        <taxon>Gunneridae</taxon>
        <taxon>Pentapetalae</taxon>
        <taxon>asterids</taxon>
        <taxon>campanulids</taxon>
        <taxon>Apiales</taxon>
        <taxon>Apiaceae</taxon>
        <taxon>Apioideae</taxon>
        <taxon>apioid superclade</taxon>
        <taxon>Tordylieae</taxon>
        <taxon>Tordyliinae</taxon>
        <taxon>Heracleum</taxon>
    </lineage>
</organism>
<protein>
    <submittedName>
        <fullName evidence="3">NBS-containing resistance-like protein</fullName>
    </submittedName>
</protein>
<dbReference type="AlphaFoldDB" id="A0AAD8NAZ8"/>
<evidence type="ECO:0000259" key="2">
    <source>
        <dbReference type="Pfam" id="PF00931"/>
    </source>
</evidence>
<keyword evidence="1" id="KW-0611">Plant defense</keyword>
<dbReference type="GO" id="GO:0043531">
    <property type="term" value="F:ADP binding"/>
    <property type="evidence" value="ECO:0007669"/>
    <property type="project" value="InterPro"/>
</dbReference>
<accession>A0AAD8NAZ8</accession>
<feature type="domain" description="NB-ARC" evidence="2">
    <location>
        <begin position="8"/>
        <end position="118"/>
    </location>
</feature>
<dbReference type="Gene3D" id="3.40.50.300">
    <property type="entry name" value="P-loop containing nucleotide triphosphate hydrolases"/>
    <property type="match status" value="1"/>
</dbReference>
<dbReference type="PANTHER" id="PTHR36766:SF70">
    <property type="entry name" value="DISEASE RESISTANCE PROTEIN RGA4"/>
    <property type="match status" value="1"/>
</dbReference>
<dbReference type="GO" id="GO:0006952">
    <property type="term" value="P:defense response"/>
    <property type="evidence" value="ECO:0007669"/>
    <property type="project" value="UniProtKB-KW"/>
</dbReference>
<dbReference type="SUPFAM" id="SSF52540">
    <property type="entry name" value="P-loop containing nucleoside triphosphate hydrolases"/>
    <property type="match status" value="1"/>
</dbReference>
<name>A0AAD8NAZ8_9APIA</name>